<feature type="domain" description="MULE transposase" evidence="1">
    <location>
        <begin position="1"/>
        <end position="62"/>
    </location>
</feature>
<gene>
    <name evidence="2" type="ORF">O181_074755</name>
</gene>
<evidence type="ECO:0000313" key="2">
    <source>
        <dbReference type="EMBL" id="MBW0535040.1"/>
    </source>
</evidence>
<name>A0A9Q3FD23_9BASI</name>
<evidence type="ECO:0000313" key="3">
    <source>
        <dbReference type="Proteomes" id="UP000765509"/>
    </source>
</evidence>
<dbReference type="OrthoDB" id="4367135at2759"/>
<sequence>MNNEAEPSYTWALNKYIEKVLNNTNIVPPPVIVNDRDMALKNSLKKLFPDSKVMLCIWNINKDVSTHCMNKIGHQTDSENFMGLWNQVIYSSNEKSFKDNWKKLQRKVKNPEVLKYLENTWLPLREYYVPACTNHHFHLGVGSTSRVEGAHAPGRISCQSSAIDFTSSKRQAG</sequence>
<dbReference type="PANTHER" id="PTHR47718:SF3">
    <property type="entry name" value="PROTEIN FAR1-RELATED SEQUENCE 5-LIKE"/>
    <property type="match status" value="1"/>
</dbReference>
<dbReference type="EMBL" id="AVOT02039911">
    <property type="protein sequence ID" value="MBW0535040.1"/>
    <property type="molecule type" value="Genomic_DNA"/>
</dbReference>
<comment type="caution">
    <text evidence="2">The sequence shown here is derived from an EMBL/GenBank/DDBJ whole genome shotgun (WGS) entry which is preliminary data.</text>
</comment>
<keyword evidence="3" id="KW-1185">Reference proteome</keyword>
<reference evidence="2" key="1">
    <citation type="submission" date="2021-03" db="EMBL/GenBank/DDBJ databases">
        <title>Draft genome sequence of rust myrtle Austropuccinia psidii MF-1, a brazilian biotype.</title>
        <authorList>
            <person name="Quecine M.C."/>
            <person name="Pachon D.M.R."/>
            <person name="Bonatelli M.L."/>
            <person name="Correr F.H."/>
            <person name="Franceschini L.M."/>
            <person name="Leite T.F."/>
            <person name="Margarido G.R.A."/>
            <person name="Almeida C.A."/>
            <person name="Ferrarezi J.A."/>
            <person name="Labate C.A."/>
        </authorList>
    </citation>
    <scope>NUCLEOTIDE SEQUENCE</scope>
    <source>
        <strain evidence="2">MF-1</strain>
    </source>
</reference>
<dbReference type="Proteomes" id="UP000765509">
    <property type="component" value="Unassembled WGS sequence"/>
</dbReference>
<dbReference type="PANTHER" id="PTHR47718">
    <property type="entry name" value="OS01G0519700 PROTEIN"/>
    <property type="match status" value="1"/>
</dbReference>
<proteinExistence type="predicted"/>
<protein>
    <recommendedName>
        <fullName evidence="1">MULE transposase domain-containing protein</fullName>
    </recommendedName>
</protein>
<organism evidence="2 3">
    <name type="scientific">Austropuccinia psidii MF-1</name>
    <dbReference type="NCBI Taxonomy" id="1389203"/>
    <lineage>
        <taxon>Eukaryota</taxon>
        <taxon>Fungi</taxon>
        <taxon>Dikarya</taxon>
        <taxon>Basidiomycota</taxon>
        <taxon>Pucciniomycotina</taxon>
        <taxon>Pucciniomycetes</taxon>
        <taxon>Pucciniales</taxon>
        <taxon>Sphaerophragmiaceae</taxon>
        <taxon>Austropuccinia</taxon>
    </lineage>
</organism>
<dbReference type="Pfam" id="PF10551">
    <property type="entry name" value="MULE"/>
    <property type="match status" value="1"/>
</dbReference>
<dbReference type="AlphaFoldDB" id="A0A9Q3FD23"/>
<evidence type="ECO:0000259" key="1">
    <source>
        <dbReference type="Pfam" id="PF10551"/>
    </source>
</evidence>
<dbReference type="InterPro" id="IPR018289">
    <property type="entry name" value="MULE_transposase_dom"/>
</dbReference>
<accession>A0A9Q3FD23</accession>